<dbReference type="InParanoid" id="A0A1X2HD23"/>
<protein>
    <recommendedName>
        <fullName evidence="4">RRM domain-containing protein</fullName>
    </recommendedName>
</protein>
<accession>A0A1X2HD23</accession>
<dbReference type="Pfam" id="PF00076">
    <property type="entry name" value="RRM_1"/>
    <property type="match status" value="2"/>
</dbReference>
<dbReference type="GO" id="GO:0003723">
    <property type="term" value="F:RNA binding"/>
    <property type="evidence" value="ECO:0007669"/>
    <property type="project" value="UniProtKB-UniRule"/>
</dbReference>
<keyword evidence="1 2" id="KW-0694">RNA-binding</keyword>
<dbReference type="InterPro" id="IPR012677">
    <property type="entry name" value="Nucleotide-bd_a/b_plait_sf"/>
</dbReference>
<feature type="compositionally biased region" description="Pro residues" evidence="3">
    <location>
        <begin position="30"/>
        <end position="43"/>
    </location>
</feature>
<dbReference type="FunFam" id="3.30.70.330:FF:000029">
    <property type="entry name" value="U2 small nuclear ribonucleoprotein B"/>
    <property type="match status" value="1"/>
</dbReference>
<dbReference type="AlphaFoldDB" id="A0A1X2HD23"/>
<feature type="compositionally biased region" description="Gly residues" evidence="3">
    <location>
        <begin position="1"/>
        <end position="11"/>
    </location>
</feature>
<feature type="compositionally biased region" description="Basic residues" evidence="3">
    <location>
        <begin position="178"/>
        <end position="189"/>
    </location>
</feature>
<dbReference type="Proteomes" id="UP000242180">
    <property type="component" value="Unassembled WGS sequence"/>
</dbReference>
<dbReference type="PANTHER" id="PTHR10501">
    <property type="entry name" value="U1 SMALL NUCLEAR RIBONUCLEOPROTEIN A/U2 SMALL NUCLEAR RIBONUCLEOPROTEIN B"/>
    <property type="match status" value="1"/>
</dbReference>
<feature type="domain" description="RRM" evidence="4">
    <location>
        <begin position="71"/>
        <end position="160"/>
    </location>
</feature>
<dbReference type="EMBL" id="MCGN01000005">
    <property type="protein sequence ID" value="ORY96688.1"/>
    <property type="molecule type" value="Genomic_DNA"/>
</dbReference>
<sequence>MPPGGPGGGQQGPISFTLAPPGSSVGAARPPAPGFPPAPPGSAPPAGFSQQPPAMPAGQVPVAPTAAAAATPSMINGVPTNKQPLNTVPSRTVYAILKNTLRNLFNQFGEVQDVVAYSSIRARGQAFVAYKTEEEAGKAIQELQHFALYGKPMVVQYARGKSDVQAKADGDFETHHAERLKRKEARKHLPLPGANKPQFKQPRPKPGKKKRKTGGCNIELKRIPDEYLPPNNILFLQNLPETITQQQIVDQFTRFPGFREVRMIPTKKSIAFVEYETESQAGTAKTELTGYQFAPEVHVKITYARK</sequence>
<dbReference type="STRING" id="13706.A0A1X2HD23"/>
<dbReference type="FunCoup" id="A0A1X2HD23">
    <property type="interactions" value="704"/>
</dbReference>
<feature type="region of interest" description="Disordered" evidence="3">
    <location>
        <begin position="177"/>
        <end position="214"/>
    </location>
</feature>
<dbReference type="OrthoDB" id="266020at2759"/>
<reference evidence="5 6" key="1">
    <citation type="submission" date="2016-07" db="EMBL/GenBank/DDBJ databases">
        <title>Pervasive Adenine N6-methylation of Active Genes in Fungi.</title>
        <authorList>
            <consortium name="DOE Joint Genome Institute"/>
            <person name="Mondo S.J."/>
            <person name="Dannebaum R.O."/>
            <person name="Kuo R.C."/>
            <person name="Labutti K."/>
            <person name="Haridas S."/>
            <person name="Kuo A."/>
            <person name="Salamov A."/>
            <person name="Ahrendt S.R."/>
            <person name="Lipzen A."/>
            <person name="Sullivan W."/>
            <person name="Andreopoulos W.B."/>
            <person name="Clum A."/>
            <person name="Lindquist E."/>
            <person name="Daum C."/>
            <person name="Ramamoorthy G.K."/>
            <person name="Gryganskyi A."/>
            <person name="Culley D."/>
            <person name="Magnuson J.K."/>
            <person name="James T.Y."/>
            <person name="O'Malley M.A."/>
            <person name="Stajich J.E."/>
            <person name="Spatafora J.W."/>
            <person name="Visel A."/>
            <person name="Grigoriev I.V."/>
        </authorList>
    </citation>
    <scope>NUCLEOTIDE SEQUENCE [LARGE SCALE GENOMIC DNA]</scope>
    <source>
        <strain evidence="5 6">NRRL 2496</strain>
    </source>
</reference>
<evidence type="ECO:0000259" key="4">
    <source>
        <dbReference type="PROSITE" id="PS50102"/>
    </source>
</evidence>
<evidence type="ECO:0000313" key="5">
    <source>
        <dbReference type="EMBL" id="ORY96688.1"/>
    </source>
</evidence>
<dbReference type="OMA" id="VRMIPTK"/>
<feature type="region of interest" description="Disordered" evidence="3">
    <location>
        <begin position="1"/>
        <end position="63"/>
    </location>
</feature>
<name>A0A1X2HD23_SYNRA</name>
<dbReference type="InterPro" id="IPR035979">
    <property type="entry name" value="RBD_domain_sf"/>
</dbReference>
<dbReference type="Gene3D" id="3.30.70.330">
    <property type="match status" value="2"/>
</dbReference>
<dbReference type="CDD" id="cd12247">
    <property type="entry name" value="RRM2_U1A_like"/>
    <property type="match status" value="1"/>
</dbReference>
<evidence type="ECO:0000256" key="1">
    <source>
        <dbReference type="ARBA" id="ARBA00022884"/>
    </source>
</evidence>
<dbReference type="InterPro" id="IPR000504">
    <property type="entry name" value="RRM_dom"/>
</dbReference>
<evidence type="ECO:0000256" key="2">
    <source>
        <dbReference type="PROSITE-ProRule" id="PRU00176"/>
    </source>
</evidence>
<feature type="compositionally biased region" description="Basic residues" evidence="3">
    <location>
        <begin position="202"/>
        <end position="213"/>
    </location>
</feature>
<evidence type="ECO:0000256" key="3">
    <source>
        <dbReference type="SAM" id="MobiDB-lite"/>
    </source>
</evidence>
<proteinExistence type="predicted"/>
<dbReference type="PROSITE" id="PS50102">
    <property type="entry name" value="RRM"/>
    <property type="match status" value="2"/>
</dbReference>
<keyword evidence="6" id="KW-1185">Reference proteome</keyword>
<evidence type="ECO:0000313" key="6">
    <source>
        <dbReference type="Proteomes" id="UP000242180"/>
    </source>
</evidence>
<dbReference type="SUPFAM" id="SSF54928">
    <property type="entry name" value="RNA-binding domain, RBD"/>
    <property type="match status" value="1"/>
</dbReference>
<organism evidence="5 6">
    <name type="scientific">Syncephalastrum racemosum</name>
    <name type="common">Filamentous fungus</name>
    <dbReference type="NCBI Taxonomy" id="13706"/>
    <lineage>
        <taxon>Eukaryota</taxon>
        <taxon>Fungi</taxon>
        <taxon>Fungi incertae sedis</taxon>
        <taxon>Mucoromycota</taxon>
        <taxon>Mucoromycotina</taxon>
        <taxon>Mucoromycetes</taxon>
        <taxon>Mucorales</taxon>
        <taxon>Syncephalastraceae</taxon>
        <taxon>Syncephalastrum</taxon>
    </lineage>
</organism>
<gene>
    <name evidence="5" type="ORF">BCR43DRAFT_440576</name>
</gene>
<dbReference type="SMART" id="SM00360">
    <property type="entry name" value="RRM"/>
    <property type="match status" value="2"/>
</dbReference>
<feature type="domain" description="RRM" evidence="4">
    <location>
        <begin position="232"/>
        <end position="306"/>
    </location>
</feature>
<comment type="caution">
    <text evidence="5">The sequence shown here is derived from an EMBL/GenBank/DDBJ whole genome shotgun (WGS) entry which is preliminary data.</text>
</comment>